<feature type="compositionally biased region" description="Basic and acidic residues" evidence="1">
    <location>
        <begin position="101"/>
        <end position="128"/>
    </location>
</feature>
<evidence type="ECO:0000313" key="4">
    <source>
        <dbReference type="Proteomes" id="UP001195914"/>
    </source>
</evidence>
<dbReference type="Proteomes" id="UP001195914">
    <property type="component" value="Unassembled WGS sequence"/>
</dbReference>
<keyword evidence="4" id="KW-1185">Reference proteome</keyword>
<organism evidence="3 4">
    <name type="scientific">Babesia divergens</name>
    <dbReference type="NCBI Taxonomy" id="32595"/>
    <lineage>
        <taxon>Eukaryota</taxon>
        <taxon>Sar</taxon>
        <taxon>Alveolata</taxon>
        <taxon>Apicomplexa</taxon>
        <taxon>Aconoidasida</taxon>
        <taxon>Piroplasmida</taxon>
        <taxon>Babesiidae</taxon>
        <taxon>Babesia</taxon>
    </lineage>
</organism>
<gene>
    <name evidence="3" type="ORF">X943_002366</name>
</gene>
<dbReference type="AlphaFoldDB" id="A0AAD9LEC4"/>
<feature type="region of interest" description="Disordered" evidence="1">
    <location>
        <begin position="101"/>
        <end position="165"/>
    </location>
</feature>
<reference evidence="3" key="2">
    <citation type="submission" date="2021-05" db="EMBL/GenBank/DDBJ databases">
        <authorList>
            <person name="Pain A."/>
        </authorList>
    </citation>
    <scope>NUCLEOTIDE SEQUENCE</scope>
    <source>
        <strain evidence="3">1802A</strain>
    </source>
</reference>
<feature type="domain" description="Srp40 C-terminal" evidence="2">
    <location>
        <begin position="172"/>
        <end position="245"/>
    </location>
</feature>
<dbReference type="EMBL" id="JAHBMH010000073">
    <property type="protein sequence ID" value="KAK1933141.1"/>
    <property type="molecule type" value="Genomic_DNA"/>
</dbReference>
<comment type="caution">
    <text evidence="3">The sequence shown here is derived from an EMBL/GenBank/DDBJ whole genome shotgun (WGS) entry which is preliminary data.</text>
</comment>
<accession>A0AAD9LEC4</accession>
<feature type="region of interest" description="Disordered" evidence="1">
    <location>
        <begin position="224"/>
        <end position="251"/>
    </location>
</feature>
<protein>
    <recommendedName>
        <fullName evidence="2">Srp40 C-terminal domain-containing protein</fullName>
    </recommendedName>
</protein>
<name>A0AAD9LEC4_BABDI</name>
<evidence type="ECO:0000313" key="3">
    <source>
        <dbReference type="EMBL" id="KAK1933141.1"/>
    </source>
</evidence>
<dbReference type="InterPro" id="IPR007718">
    <property type="entry name" value="Srp40_C"/>
</dbReference>
<evidence type="ECO:0000256" key="1">
    <source>
        <dbReference type="SAM" id="MobiDB-lite"/>
    </source>
</evidence>
<sequence>MGPQLPLFVVVKILSDFGYTNTVKKLVKEAKDATLTVDNIPDGIKNFNFNALVAGLTAQEKAGHSDTCAPVEKLEKAAEIKKGDTSVKAGKPTKAVKVAKKGDKVAEDKEVEEAARVPEAERETEGDKALAIVDDSDANATTDPVAKKQKRKNRDKKDEPEDVISVEVPTGRFKRIQDDVWMERIKKEELKQNSYTMKKDEFSLKAAQELIQVKGKNFRTEKMKKKRASWKGSGEITTQVNSIKFDDSDSE</sequence>
<dbReference type="GO" id="GO:0005730">
    <property type="term" value="C:nucleolus"/>
    <property type="evidence" value="ECO:0007669"/>
    <property type="project" value="UniProtKB-ARBA"/>
</dbReference>
<reference evidence="3" key="1">
    <citation type="journal article" date="2014" name="Nucleic Acids Res.">
        <title>The evolutionary dynamics of variant antigen genes in Babesia reveal a history of genomic innovation underlying host-parasite interaction.</title>
        <authorList>
            <person name="Jackson A.P."/>
            <person name="Otto T.D."/>
            <person name="Darby A."/>
            <person name="Ramaprasad A."/>
            <person name="Xia D."/>
            <person name="Echaide I.E."/>
            <person name="Farber M."/>
            <person name="Gahlot S."/>
            <person name="Gamble J."/>
            <person name="Gupta D."/>
            <person name="Gupta Y."/>
            <person name="Jackson L."/>
            <person name="Malandrin L."/>
            <person name="Malas T.B."/>
            <person name="Moussa E."/>
            <person name="Nair M."/>
            <person name="Reid A.J."/>
            <person name="Sanders M."/>
            <person name="Sharma J."/>
            <person name="Tracey A."/>
            <person name="Quail M.A."/>
            <person name="Weir W."/>
            <person name="Wastling J.M."/>
            <person name="Hall N."/>
            <person name="Willadsen P."/>
            <person name="Lingelbach K."/>
            <person name="Shiels B."/>
            <person name="Tait A."/>
            <person name="Berriman M."/>
            <person name="Allred D.R."/>
            <person name="Pain A."/>
        </authorList>
    </citation>
    <scope>NUCLEOTIDE SEQUENCE</scope>
    <source>
        <strain evidence="3">1802A</strain>
    </source>
</reference>
<evidence type="ECO:0000259" key="2">
    <source>
        <dbReference type="Pfam" id="PF05022"/>
    </source>
</evidence>
<proteinExistence type="predicted"/>
<dbReference type="Pfam" id="PF05022">
    <property type="entry name" value="SRP40_C"/>
    <property type="match status" value="1"/>
</dbReference>